<dbReference type="Pfam" id="PF04500">
    <property type="entry name" value="FLYWCH"/>
    <property type="match status" value="1"/>
</dbReference>
<evidence type="ECO:0000256" key="2">
    <source>
        <dbReference type="ARBA" id="ARBA00022771"/>
    </source>
</evidence>
<proteinExistence type="predicted"/>
<gene>
    <name evidence="5" type="ORF">MEUPH1_LOCUS9703</name>
</gene>
<evidence type="ECO:0000259" key="4">
    <source>
        <dbReference type="Pfam" id="PF04500"/>
    </source>
</evidence>
<keyword evidence="1" id="KW-0479">Metal-binding</keyword>
<evidence type="ECO:0000256" key="1">
    <source>
        <dbReference type="ARBA" id="ARBA00022723"/>
    </source>
</evidence>
<evidence type="ECO:0000256" key="3">
    <source>
        <dbReference type="ARBA" id="ARBA00022833"/>
    </source>
</evidence>
<dbReference type="GO" id="GO:0008270">
    <property type="term" value="F:zinc ion binding"/>
    <property type="evidence" value="ECO:0007669"/>
    <property type="project" value="UniProtKB-KW"/>
</dbReference>
<evidence type="ECO:0000313" key="6">
    <source>
        <dbReference type="Proteomes" id="UP001160148"/>
    </source>
</evidence>
<dbReference type="Proteomes" id="UP001160148">
    <property type="component" value="Unassembled WGS sequence"/>
</dbReference>
<accession>A0AAV0WCT1</accession>
<reference evidence="5 6" key="1">
    <citation type="submission" date="2023-01" db="EMBL/GenBank/DDBJ databases">
        <authorList>
            <person name="Whitehead M."/>
        </authorList>
    </citation>
    <scope>NUCLEOTIDE SEQUENCE [LARGE SCALE GENOMIC DNA]</scope>
</reference>
<dbReference type="Gene3D" id="2.20.25.240">
    <property type="match status" value="1"/>
</dbReference>
<comment type="caution">
    <text evidence="5">The sequence shown here is derived from an EMBL/GenBank/DDBJ whole genome shotgun (WGS) entry which is preliminary data.</text>
</comment>
<keyword evidence="3" id="KW-0862">Zinc</keyword>
<evidence type="ECO:0000313" key="5">
    <source>
        <dbReference type="EMBL" id="CAI6353601.1"/>
    </source>
</evidence>
<organism evidence="5 6">
    <name type="scientific">Macrosiphum euphorbiae</name>
    <name type="common">potato aphid</name>
    <dbReference type="NCBI Taxonomy" id="13131"/>
    <lineage>
        <taxon>Eukaryota</taxon>
        <taxon>Metazoa</taxon>
        <taxon>Ecdysozoa</taxon>
        <taxon>Arthropoda</taxon>
        <taxon>Hexapoda</taxon>
        <taxon>Insecta</taxon>
        <taxon>Pterygota</taxon>
        <taxon>Neoptera</taxon>
        <taxon>Paraneoptera</taxon>
        <taxon>Hemiptera</taxon>
        <taxon>Sternorrhyncha</taxon>
        <taxon>Aphidomorpha</taxon>
        <taxon>Aphidoidea</taxon>
        <taxon>Aphididae</taxon>
        <taxon>Macrosiphini</taxon>
        <taxon>Macrosiphum</taxon>
    </lineage>
</organism>
<protein>
    <recommendedName>
        <fullName evidence="4">FLYWCH-type domain-containing protein</fullName>
    </recommendedName>
</protein>
<dbReference type="AlphaFoldDB" id="A0AAV0WCT1"/>
<keyword evidence="6" id="KW-1185">Reference proteome</keyword>
<feature type="domain" description="FLYWCH-type" evidence="4">
    <location>
        <begin position="5"/>
        <end position="57"/>
    </location>
</feature>
<sequence>MDSEVKSNRNSDVKCHKGFQYVFDKLINNDTTKSYRCRRRDINCKGRIHITPGEIRVENGHGGHDESPTSVVRAMRSIFFVGTIIILVFS</sequence>
<name>A0AAV0WCT1_9HEMI</name>
<dbReference type="EMBL" id="CARXXK010000002">
    <property type="protein sequence ID" value="CAI6353601.1"/>
    <property type="molecule type" value="Genomic_DNA"/>
</dbReference>
<keyword evidence="2" id="KW-0863">Zinc-finger</keyword>
<dbReference type="InterPro" id="IPR007588">
    <property type="entry name" value="Znf_FLYWCH"/>
</dbReference>